<proteinExistence type="predicted"/>
<accession>A0A7G7G234</accession>
<dbReference type="InterPro" id="IPR036866">
    <property type="entry name" value="RibonucZ/Hydroxyglut_hydro"/>
</dbReference>
<gene>
    <name evidence="2" type="ORF">HUW51_00230</name>
</gene>
<dbReference type="EMBL" id="CP055154">
    <property type="protein sequence ID" value="QNF31218.1"/>
    <property type="molecule type" value="Genomic_DNA"/>
</dbReference>
<organism evidence="2 3">
    <name type="scientific">Adhaeribacter swui</name>
    <dbReference type="NCBI Taxonomy" id="2086471"/>
    <lineage>
        <taxon>Bacteria</taxon>
        <taxon>Pseudomonadati</taxon>
        <taxon>Bacteroidota</taxon>
        <taxon>Cytophagia</taxon>
        <taxon>Cytophagales</taxon>
        <taxon>Hymenobacteraceae</taxon>
        <taxon>Adhaeribacter</taxon>
    </lineage>
</organism>
<dbReference type="InterPro" id="IPR001279">
    <property type="entry name" value="Metallo-B-lactamas"/>
</dbReference>
<dbReference type="GO" id="GO:0016787">
    <property type="term" value="F:hydrolase activity"/>
    <property type="evidence" value="ECO:0007669"/>
    <property type="project" value="UniProtKB-KW"/>
</dbReference>
<feature type="domain" description="Metallo-beta-lactamase" evidence="1">
    <location>
        <begin position="13"/>
        <end position="178"/>
    </location>
</feature>
<name>A0A7G7G234_9BACT</name>
<reference evidence="2 3" key="1">
    <citation type="journal article" date="2018" name="Int. J. Syst. Evol. Microbiol.">
        <title>Adhaeribacter swui sp. nov., isolated from wet mud.</title>
        <authorList>
            <person name="Kim D.U."/>
            <person name="Kim K.W."/>
            <person name="Kang M.S."/>
            <person name="Kim J.Y."/>
            <person name="Jang J.H."/>
            <person name="Kim M.K."/>
        </authorList>
    </citation>
    <scope>NUCLEOTIDE SEQUENCE [LARGE SCALE GENOMIC DNA]</scope>
    <source>
        <strain evidence="2 3">KCTC 52873</strain>
        <plasmid evidence="2">unnamed1</plasmid>
    </source>
</reference>
<dbReference type="PANTHER" id="PTHR30619:SF1">
    <property type="entry name" value="RECOMBINATION PROTEIN 2"/>
    <property type="match status" value="1"/>
</dbReference>
<keyword evidence="2" id="KW-0378">Hydrolase</keyword>
<dbReference type="Gene3D" id="3.60.15.10">
    <property type="entry name" value="Ribonuclease Z/Hydroxyacylglutathione hydrolase-like"/>
    <property type="match status" value="1"/>
</dbReference>
<dbReference type="InterPro" id="IPR052159">
    <property type="entry name" value="Competence_DNA_uptake"/>
</dbReference>
<dbReference type="SUPFAM" id="SSF56281">
    <property type="entry name" value="Metallo-hydrolase/oxidoreductase"/>
    <property type="match status" value="1"/>
</dbReference>
<evidence type="ECO:0000313" key="3">
    <source>
        <dbReference type="Proteomes" id="UP000515237"/>
    </source>
</evidence>
<dbReference type="Pfam" id="PF00753">
    <property type="entry name" value="Lactamase_B"/>
    <property type="match status" value="1"/>
</dbReference>
<dbReference type="KEGG" id="aswu:HUW51_00230"/>
<protein>
    <submittedName>
        <fullName evidence="2">MBL fold metallo-hydrolase</fullName>
    </submittedName>
</protein>
<sequence>MSKLQVKIWDVQHGSAAYIKTPNGKHIVVDLGTGDVSGDTSLPYETFSPLKHLAKNYQVQQIDELIITHPHTDHIDDIGNLDLFYINTLTAPRHIPKEDITKGNRSSDAPKIEKYLNLLTRFNGAITEYNNPNLPSNNGGLEVDIYGPINCGTYNLNNQSLVVFFTYAGSTICIPGDNERAAWKELLEKDSFKNLLRKTDVFVASHHGRESGFYEEVFDYCRPYITIISDGPQGDTCVAHKYRAKTVGWKIHSRSSKSSNERKVLTTRKDGSIQIECYESGGQSYLVIGVE</sequence>
<keyword evidence="3" id="KW-1185">Reference proteome</keyword>
<keyword evidence="2" id="KW-0614">Plasmid</keyword>
<evidence type="ECO:0000313" key="2">
    <source>
        <dbReference type="EMBL" id="QNF31218.1"/>
    </source>
</evidence>
<dbReference type="RefSeq" id="WP_185269900.1">
    <property type="nucleotide sequence ID" value="NZ_CP055154.1"/>
</dbReference>
<dbReference type="AlphaFoldDB" id="A0A7G7G234"/>
<evidence type="ECO:0000259" key="1">
    <source>
        <dbReference type="Pfam" id="PF00753"/>
    </source>
</evidence>
<dbReference type="Proteomes" id="UP000515237">
    <property type="component" value="Plasmid unnamed1"/>
</dbReference>
<geneLocation type="plasmid" evidence="2 3">
    <name>unnamed1</name>
</geneLocation>
<dbReference type="PANTHER" id="PTHR30619">
    <property type="entry name" value="DNA INTERNALIZATION/COMPETENCE PROTEIN COMEC/REC2"/>
    <property type="match status" value="1"/>
</dbReference>